<dbReference type="EMBL" id="LAZR01053050">
    <property type="protein sequence ID" value="KKK81597.1"/>
    <property type="molecule type" value="Genomic_DNA"/>
</dbReference>
<evidence type="ECO:0000313" key="1">
    <source>
        <dbReference type="EMBL" id="KKK81597.1"/>
    </source>
</evidence>
<comment type="caution">
    <text evidence="1">The sequence shown here is derived from an EMBL/GenBank/DDBJ whole genome shotgun (WGS) entry which is preliminary data.</text>
</comment>
<organism evidence="1">
    <name type="scientific">marine sediment metagenome</name>
    <dbReference type="NCBI Taxonomy" id="412755"/>
    <lineage>
        <taxon>unclassified sequences</taxon>
        <taxon>metagenomes</taxon>
        <taxon>ecological metagenomes</taxon>
    </lineage>
</organism>
<dbReference type="AlphaFoldDB" id="A0A0F8YJM0"/>
<sequence length="118" mass="13390">MRKVKLHFTLVGNSYEWGRSIPKNVRLEWTNADNLEFVSDTVGDYFGKRALVIINEEILKNNAITYPKFYSAGWFISEDADDQSELVVVGHGENMAEANKSMIDSVSSLDWNTLSARI</sequence>
<proteinExistence type="predicted"/>
<gene>
    <name evidence="1" type="ORF">LCGC14_2811830</name>
</gene>
<reference evidence="1" key="1">
    <citation type="journal article" date="2015" name="Nature">
        <title>Complex archaea that bridge the gap between prokaryotes and eukaryotes.</title>
        <authorList>
            <person name="Spang A."/>
            <person name="Saw J.H."/>
            <person name="Jorgensen S.L."/>
            <person name="Zaremba-Niedzwiedzka K."/>
            <person name="Martijn J."/>
            <person name="Lind A.E."/>
            <person name="van Eijk R."/>
            <person name="Schleper C."/>
            <person name="Guy L."/>
            <person name="Ettema T.J."/>
        </authorList>
    </citation>
    <scope>NUCLEOTIDE SEQUENCE</scope>
</reference>
<accession>A0A0F8YJM0</accession>
<protein>
    <submittedName>
        <fullName evidence="1">Uncharacterized protein</fullName>
    </submittedName>
</protein>
<name>A0A0F8YJM0_9ZZZZ</name>